<evidence type="ECO:0000256" key="3">
    <source>
        <dbReference type="ARBA" id="ARBA00023125"/>
    </source>
</evidence>
<keyword evidence="4" id="KW-0804">Transcription</keyword>
<dbReference type="GO" id="GO:0045893">
    <property type="term" value="P:positive regulation of DNA-templated transcription"/>
    <property type="evidence" value="ECO:0007669"/>
    <property type="project" value="InterPro"/>
</dbReference>
<dbReference type="InterPro" id="IPR044825">
    <property type="entry name" value="GLK1/2-like"/>
</dbReference>
<organism evidence="7 8">
    <name type="scientific">Platanthera zijinensis</name>
    <dbReference type="NCBI Taxonomy" id="2320716"/>
    <lineage>
        <taxon>Eukaryota</taxon>
        <taxon>Viridiplantae</taxon>
        <taxon>Streptophyta</taxon>
        <taxon>Embryophyta</taxon>
        <taxon>Tracheophyta</taxon>
        <taxon>Spermatophyta</taxon>
        <taxon>Magnoliopsida</taxon>
        <taxon>Liliopsida</taxon>
        <taxon>Asparagales</taxon>
        <taxon>Orchidaceae</taxon>
        <taxon>Orchidoideae</taxon>
        <taxon>Orchideae</taxon>
        <taxon>Orchidinae</taxon>
        <taxon>Platanthera</taxon>
    </lineage>
</organism>
<evidence type="ECO:0000259" key="6">
    <source>
        <dbReference type="PROSITE" id="PS51294"/>
    </source>
</evidence>
<dbReference type="PANTHER" id="PTHR31312:SF1">
    <property type="entry name" value="TRANSCRIPTION ACTIVATOR GLK1"/>
    <property type="match status" value="1"/>
</dbReference>
<dbReference type="PANTHER" id="PTHR31312">
    <property type="entry name" value="TRANSCRIPTION ACTIVATOR GLK1"/>
    <property type="match status" value="1"/>
</dbReference>
<dbReference type="Gene3D" id="1.10.10.60">
    <property type="entry name" value="Homeodomain-like"/>
    <property type="match status" value="1"/>
</dbReference>
<keyword evidence="5" id="KW-0539">Nucleus</keyword>
<proteinExistence type="predicted"/>
<evidence type="ECO:0000313" key="7">
    <source>
        <dbReference type="EMBL" id="KAK8933858.1"/>
    </source>
</evidence>
<dbReference type="GO" id="GO:0005634">
    <property type="term" value="C:nucleus"/>
    <property type="evidence" value="ECO:0007669"/>
    <property type="project" value="UniProtKB-SubCell"/>
</dbReference>
<protein>
    <submittedName>
        <fullName evidence="7">Transcription activator GLK1</fullName>
    </submittedName>
</protein>
<dbReference type="InterPro" id="IPR006447">
    <property type="entry name" value="Myb_dom_plants"/>
</dbReference>
<dbReference type="GO" id="GO:0003700">
    <property type="term" value="F:DNA-binding transcription factor activity"/>
    <property type="evidence" value="ECO:0007669"/>
    <property type="project" value="InterPro"/>
</dbReference>
<dbReference type="PROSITE" id="PS51294">
    <property type="entry name" value="HTH_MYB"/>
    <property type="match status" value="1"/>
</dbReference>
<reference evidence="7 8" key="1">
    <citation type="journal article" date="2022" name="Nat. Plants">
        <title>Genomes of leafy and leafless Platanthera orchids illuminate the evolution of mycoheterotrophy.</title>
        <authorList>
            <person name="Li M.H."/>
            <person name="Liu K.W."/>
            <person name="Li Z."/>
            <person name="Lu H.C."/>
            <person name="Ye Q.L."/>
            <person name="Zhang D."/>
            <person name="Wang J.Y."/>
            <person name="Li Y.F."/>
            <person name="Zhong Z.M."/>
            <person name="Liu X."/>
            <person name="Yu X."/>
            <person name="Liu D.K."/>
            <person name="Tu X.D."/>
            <person name="Liu B."/>
            <person name="Hao Y."/>
            <person name="Liao X.Y."/>
            <person name="Jiang Y.T."/>
            <person name="Sun W.H."/>
            <person name="Chen J."/>
            <person name="Chen Y.Q."/>
            <person name="Ai Y."/>
            <person name="Zhai J.W."/>
            <person name="Wu S.S."/>
            <person name="Zhou Z."/>
            <person name="Hsiao Y.Y."/>
            <person name="Wu W.L."/>
            <person name="Chen Y.Y."/>
            <person name="Lin Y.F."/>
            <person name="Hsu J.L."/>
            <person name="Li C.Y."/>
            <person name="Wang Z.W."/>
            <person name="Zhao X."/>
            <person name="Zhong W.Y."/>
            <person name="Ma X.K."/>
            <person name="Ma L."/>
            <person name="Huang J."/>
            <person name="Chen G.Z."/>
            <person name="Huang M.Z."/>
            <person name="Huang L."/>
            <person name="Peng D.H."/>
            <person name="Luo Y.B."/>
            <person name="Zou S.Q."/>
            <person name="Chen S.P."/>
            <person name="Lan S."/>
            <person name="Tsai W.C."/>
            <person name="Van de Peer Y."/>
            <person name="Liu Z.J."/>
        </authorList>
    </citation>
    <scope>NUCLEOTIDE SEQUENCE [LARGE SCALE GENOMIC DNA]</scope>
    <source>
        <strain evidence="7">Lor287</strain>
    </source>
</reference>
<dbReference type="AlphaFoldDB" id="A0AAP0G211"/>
<dbReference type="NCBIfam" id="TIGR01557">
    <property type="entry name" value="myb_SHAQKYF"/>
    <property type="match status" value="1"/>
</dbReference>
<dbReference type="EMBL" id="JBBWWQ010000013">
    <property type="protein sequence ID" value="KAK8933858.1"/>
    <property type="molecule type" value="Genomic_DNA"/>
</dbReference>
<keyword evidence="8" id="KW-1185">Reference proteome</keyword>
<dbReference type="InterPro" id="IPR001005">
    <property type="entry name" value="SANT/Myb"/>
</dbReference>
<evidence type="ECO:0000256" key="5">
    <source>
        <dbReference type="ARBA" id="ARBA00023242"/>
    </source>
</evidence>
<dbReference type="Proteomes" id="UP001418222">
    <property type="component" value="Unassembled WGS sequence"/>
</dbReference>
<dbReference type="InterPro" id="IPR009057">
    <property type="entry name" value="Homeodomain-like_sf"/>
</dbReference>
<dbReference type="Pfam" id="PF00249">
    <property type="entry name" value="Myb_DNA-binding"/>
    <property type="match status" value="1"/>
</dbReference>
<evidence type="ECO:0000313" key="8">
    <source>
        <dbReference type="Proteomes" id="UP001418222"/>
    </source>
</evidence>
<evidence type="ECO:0000256" key="1">
    <source>
        <dbReference type="ARBA" id="ARBA00004123"/>
    </source>
</evidence>
<dbReference type="SUPFAM" id="SSF46689">
    <property type="entry name" value="Homeodomain-like"/>
    <property type="match status" value="1"/>
</dbReference>
<evidence type="ECO:0000256" key="2">
    <source>
        <dbReference type="ARBA" id="ARBA00023015"/>
    </source>
</evidence>
<dbReference type="FunFam" id="1.10.10.60:FF:000007">
    <property type="entry name" value="Two-component response regulator"/>
    <property type="match status" value="1"/>
</dbReference>
<gene>
    <name evidence="7" type="primary">GLK1</name>
    <name evidence="7" type="ORF">KSP39_PZI016029</name>
</gene>
<keyword evidence="2" id="KW-0805">Transcription regulation</keyword>
<dbReference type="GO" id="GO:0000976">
    <property type="term" value="F:transcription cis-regulatory region binding"/>
    <property type="evidence" value="ECO:0007669"/>
    <property type="project" value="TreeGrafter"/>
</dbReference>
<feature type="domain" description="HTH myb-type" evidence="6">
    <location>
        <begin position="132"/>
        <end position="183"/>
    </location>
</feature>
<evidence type="ECO:0000256" key="4">
    <source>
        <dbReference type="ARBA" id="ARBA00023163"/>
    </source>
</evidence>
<sequence>MSSTQASSSSSVAHEVVEHKRTTPVWEYFDLVQVSTEQKARSKQCSKLLSTADNSTLARHVKSCAAKQTPRESTQAQLSVSGQIWTYDQGRQRELQVKNIIRCGLSFSHYDNEEETEYIHQGLQPKYHQVDWTRELHRQFVQAVEQLGVEKAVPSRILELMGVNCLTRHNVASHLQDIACLGSSNNGPILSPHVASQASILNPACAFAVMGGTSSSPISTSSSLAAYFSAASPIFQRNVFNLRTVRTTSCNRTEVAYPPLAAQTTCNWNAEGTWTKPADRPGKLLCLSATRRKRSSRRDRDMLLSANYSTPSFH</sequence>
<keyword evidence="3" id="KW-0238">DNA-binding</keyword>
<name>A0AAP0G211_9ASPA</name>
<accession>A0AAP0G211</accession>
<dbReference type="InterPro" id="IPR017930">
    <property type="entry name" value="Myb_dom"/>
</dbReference>
<comment type="subcellular location">
    <subcellularLocation>
        <location evidence="1">Nucleus</location>
    </subcellularLocation>
</comment>
<comment type="caution">
    <text evidence="7">The sequence shown here is derived from an EMBL/GenBank/DDBJ whole genome shotgun (WGS) entry which is preliminary data.</text>
</comment>